<dbReference type="PANTHER" id="PTHR31157">
    <property type="entry name" value="SCP DOMAIN-CONTAINING PROTEIN"/>
    <property type="match status" value="1"/>
</dbReference>
<proteinExistence type="predicted"/>
<dbReference type="Gene3D" id="3.40.33.10">
    <property type="entry name" value="CAP"/>
    <property type="match status" value="1"/>
</dbReference>
<dbReference type="KEGG" id="kme:H0A61_00858"/>
<dbReference type="EMBL" id="CP059066">
    <property type="protein sequence ID" value="QSQ08531.1"/>
    <property type="molecule type" value="Genomic_DNA"/>
</dbReference>
<dbReference type="InterPro" id="IPR035940">
    <property type="entry name" value="CAP_sf"/>
</dbReference>
<dbReference type="RefSeq" id="WP_206708740.1">
    <property type="nucleotide sequence ID" value="NZ_CP059066.1"/>
</dbReference>
<dbReference type="NCBIfam" id="TIGR02909">
    <property type="entry name" value="spore_YkwD"/>
    <property type="match status" value="1"/>
</dbReference>
<protein>
    <recommendedName>
        <fullName evidence="1">SCP domain-containing protein</fullName>
    </recommendedName>
</protein>
<evidence type="ECO:0000313" key="2">
    <source>
        <dbReference type="EMBL" id="QSQ08531.1"/>
    </source>
</evidence>
<dbReference type="SUPFAM" id="SSF55797">
    <property type="entry name" value="PR-1-like"/>
    <property type="match status" value="1"/>
</dbReference>
<sequence>MKKTVRIIGILMLLFLTMSLVTVKEGQAYTVYRVYRTTYTYRYAITYPYNYIFRIIKETPYGFEVKPPVSQTPVAEEPLPLSPGESQVPSSGYMTVDEQKMLELVNSEREKAGLAPLIPDKELIKLARMKSRDMIENNYFGHNSPVYGSPFEMMKSYGISYKYAGENIAGAPTVEKAHSSLMNSPGHRRNILNPNYTHVGIGIIDGGPYGKMFTQLFISK</sequence>
<dbReference type="InterPro" id="IPR014258">
    <property type="entry name" value="CAP_domain_YkwD-like"/>
</dbReference>
<dbReference type="InterPro" id="IPR014044">
    <property type="entry name" value="CAP_dom"/>
</dbReference>
<dbReference type="CDD" id="cd05379">
    <property type="entry name" value="CAP_bacterial"/>
    <property type="match status" value="1"/>
</dbReference>
<feature type="domain" description="SCP" evidence="1">
    <location>
        <begin position="102"/>
        <end position="217"/>
    </location>
</feature>
<accession>A0A8A0RJB2</accession>
<dbReference type="PANTHER" id="PTHR31157:SF1">
    <property type="entry name" value="SCP DOMAIN-CONTAINING PROTEIN"/>
    <property type="match status" value="1"/>
</dbReference>
<evidence type="ECO:0000313" key="3">
    <source>
        <dbReference type="Proteomes" id="UP000662904"/>
    </source>
</evidence>
<dbReference type="Proteomes" id="UP000662904">
    <property type="component" value="Chromosome"/>
</dbReference>
<dbReference type="AlphaFoldDB" id="A0A8A0RJB2"/>
<name>A0A8A0RJB2_9FIRM</name>
<gene>
    <name evidence="2" type="ORF">H0A61_00858</name>
</gene>
<organism evidence="2 3">
    <name type="scientific">Koleobacter methoxysyntrophicus</name>
    <dbReference type="NCBI Taxonomy" id="2751313"/>
    <lineage>
        <taxon>Bacteria</taxon>
        <taxon>Bacillati</taxon>
        <taxon>Bacillota</taxon>
        <taxon>Clostridia</taxon>
        <taxon>Koleobacterales</taxon>
        <taxon>Koleobacteraceae</taxon>
        <taxon>Koleobacter</taxon>
    </lineage>
</organism>
<reference evidence="2" key="1">
    <citation type="submission" date="2020-07" db="EMBL/GenBank/DDBJ databases">
        <title>Koleobacter methoxysyntrophicus gen. nov., sp. nov., a novel anaerobic bacterium isolated from deep subsurface oil field and proposal of Koleobacterales ord. nov. in the phylum Firmicutes.</title>
        <authorList>
            <person name="Sakamoto S."/>
            <person name="Tamaki H."/>
        </authorList>
    </citation>
    <scope>NUCLEOTIDE SEQUENCE</scope>
    <source>
        <strain evidence="2">NRmbB1</strain>
    </source>
</reference>
<evidence type="ECO:0000259" key="1">
    <source>
        <dbReference type="Pfam" id="PF00188"/>
    </source>
</evidence>
<dbReference type="Pfam" id="PF00188">
    <property type="entry name" value="CAP"/>
    <property type="match status" value="1"/>
</dbReference>
<keyword evidence="3" id="KW-1185">Reference proteome</keyword>